<dbReference type="InterPro" id="IPR002938">
    <property type="entry name" value="FAD-bd"/>
</dbReference>
<dbReference type="PANTHER" id="PTHR46972:SF1">
    <property type="entry name" value="FAD DEPENDENT OXIDOREDUCTASE DOMAIN-CONTAINING PROTEIN"/>
    <property type="match status" value="1"/>
</dbReference>
<feature type="domain" description="FAD-binding" evidence="6">
    <location>
        <begin position="195"/>
        <end position="397"/>
    </location>
</feature>
<dbReference type="EMBL" id="AMWN01000002">
    <property type="protein sequence ID" value="EXJ93565.1"/>
    <property type="molecule type" value="Genomic_DNA"/>
</dbReference>
<evidence type="ECO:0000313" key="8">
    <source>
        <dbReference type="Proteomes" id="UP000019484"/>
    </source>
</evidence>
<dbReference type="RefSeq" id="XP_007721059.1">
    <property type="nucleotide sequence ID" value="XM_007722869.1"/>
</dbReference>
<sequence length="473" mass="52431">MPHGCRYETPPTAIKLLLGFWATSDEYLINGFSAALRVSGPTMRGDSSRIKSSTARIKATEESPKSTSQTIFERDASPNARFFQGGTLDLHPESGLAALKKAGLYDAAHEHLRYDGEEMFITDKNNTVLTHMQDLDKTSGDSEYARPEIDREDLKGLLLKSINPESIHWGKTLQSVGPSAGILTFRDGPTAGPFDLVVGADGAWSKVRDVLTDVRPCYSGICGFESTIPTSHEQYPKISKIVGRGSYLVSSDHVNLTVQRMANESLKVGIWIAGNETYPADLMAAYGSDEAKLKDKVIENYIGWASDILRCIRASTNFRPWPLYELPVGNTWDHRNGFTLIGDAASLMTPFAGEGVNKAMADSLELAEALEQASHSGQDMDEGVRQYETNMFPRAKRYQTLTQRNKVAMFSENGAVNLMVGMVDLIAEELGFNIDKGCLAWIPVRSVMFCWLSFWQKLGIWRRKARELFSSQS</sequence>
<gene>
    <name evidence="7" type="ORF">A1O1_01957</name>
</gene>
<keyword evidence="2" id="KW-0274">FAD</keyword>
<dbReference type="Proteomes" id="UP000019484">
    <property type="component" value="Unassembled WGS sequence"/>
</dbReference>
<keyword evidence="3" id="KW-0560">Oxidoreductase</keyword>
<dbReference type="HOGENOM" id="CLU_009665_4_0_1"/>
<keyword evidence="8" id="KW-1185">Reference proteome</keyword>
<accession>W9YV53</accession>
<dbReference type="eggNOG" id="KOG2614">
    <property type="taxonomic scope" value="Eukaryota"/>
</dbReference>
<dbReference type="GO" id="GO:0071949">
    <property type="term" value="F:FAD binding"/>
    <property type="evidence" value="ECO:0007669"/>
    <property type="project" value="InterPro"/>
</dbReference>
<reference evidence="7 8" key="1">
    <citation type="submission" date="2013-03" db="EMBL/GenBank/DDBJ databases">
        <title>The Genome Sequence of Capronia coronata CBS 617.96.</title>
        <authorList>
            <consortium name="The Broad Institute Genomics Platform"/>
            <person name="Cuomo C."/>
            <person name="de Hoog S."/>
            <person name="Gorbushina A."/>
            <person name="Walker B."/>
            <person name="Young S.K."/>
            <person name="Zeng Q."/>
            <person name="Gargeya S."/>
            <person name="Fitzgerald M."/>
            <person name="Haas B."/>
            <person name="Abouelleil A."/>
            <person name="Allen A.W."/>
            <person name="Alvarado L."/>
            <person name="Arachchi H.M."/>
            <person name="Berlin A.M."/>
            <person name="Chapman S.B."/>
            <person name="Gainer-Dewar J."/>
            <person name="Goldberg J."/>
            <person name="Griggs A."/>
            <person name="Gujja S."/>
            <person name="Hansen M."/>
            <person name="Howarth C."/>
            <person name="Imamovic A."/>
            <person name="Ireland A."/>
            <person name="Larimer J."/>
            <person name="McCowan C."/>
            <person name="Murphy C."/>
            <person name="Pearson M."/>
            <person name="Poon T.W."/>
            <person name="Priest M."/>
            <person name="Roberts A."/>
            <person name="Saif S."/>
            <person name="Shea T."/>
            <person name="Sisk P."/>
            <person name="Sykes S."/>
            <person name="Wortman J."/>
            <person name="Nusbaum C."/>
            <person name="Birren B."/>
        </authorList>
    </citation>
    <scope>NUCLEOTIDE SEQUENCE [LARGE SCALE GENOMIC DNA]</scope>
    <source>
        <strain evidence="7 8">CBS 617.96</strain>
    </source>
</reference>
<evidence type="ECO:0000256" key="1">
    <source>
        <dbReference type="ARBA" id="ARBA00022630"/>
    </source>
</evidence>
<evidence type="ECO:0000256" key="5">
    <source>
        <dbReference type="SAM" id="MobiDB-lite"/>
    </source>
</evidence>
<protein>
    <recommendedName>
        <fullName evidence="6">FAD-binding domain-containing protein</fullName>
    </recommendedName>
</protein>
<dbReference type="STRING" id="1182541.W9YV53"/>
<organism evidence="7 8">
    <name type="scientific">Capronia coronata CBS 617.96</name>
    <dbReference type="NCBI Taxonomy" id="1182541"/>
    <lineage>
        <taxon>Eukaryota</taxon>
        <taxon>Fungi</taxon>
        <taxon>Dikarya</taxon>
        <taxon>Ascomycota</taxon>
        <taxon>Pezizomycotina</taxon>
        <taxon>Eurotiomycetes</taxon>
        <taxon>Chaetothyriomycetidae</taxon>
        <taxon>Chaetothyriales</taxon>
        <taxon>Herpotrichiellaceae</taxon>
        <taxon>Capronia</taxon>
    </lineage>
</organism>
<dbReference type="Gene3D" id="3.50.50.60">
    <property type="entry name" value="FAD/NAD(P)-binding domain"/>
    <property type="match status" value="1"/>
</dbReference>
<dbReference type="PANTHER" id="PTHR46972">
    <property type="entry name" value="MONOOXYGENASE ASQM-RELATED"/>
    <property type="match status" value="1"/>
</dbReference>
<dbReference type="AlphaFoldDB" id="W9YV53"/>
<keyword evidence="1" id="KW-0285">Flavoprotein</keyword>
<dbReference type="SUPFAM" id="SSF51905">
    <property type="entry name" value="FAD/NAD(P)-binding domain"/>
    <property type="match status" value="1"/>
</dbReference>
<proteinExistence type="predicted"/>
<evidence type="ECO:0000313" key="7">
    <source>
        <dbReference type="EMBL" id="EXJ93565.1"/>
    </source>
</evidence>
<evidence type="ECO:0000256" key="2">
    <source>
        <dbReference type="ARBA" id="ARBA00022827"/>
    </source>
</evidence>
<evidence type="ECO:0000256" key="4">
    <source>
        <dbReference type="ARBA" id="ARBA00023033"/>
    </source>
</evidence>
<dbReference type="PRINTS" id="PR00420">
    <property type="entry name" value="RNGMNOXGNASE"/>
</dbReference>
<dbReference type="GO" id="GO:0004497">
    <property type="term" value="F:monooxygenase activity"/>
    <property type="evidence" value="ECO:0007669"/>
    <property type="project" value="UniProtKB-KW"/>
</dbReference>
<dbReference type="InterPro" id="IPR036188">
    <property type="entry name" value="FAD/NAD-bd_sf"/>
</dbReference>
<comment type="caution">
    <text evidence="7">The sequence shown here is derived from an EMBL/GenBank/DDBJ whole genome shotgun (WGS) entry which is preliminary data.</text>
</comment>
<name>W9YV53_9EURO</name>
<feature type="region of interest" description="Disordered" evidence="5">
    <location>
        <begin position="43"/>
        <end position="76"/>
    </location>
</feature>
<evidence type="ECO:0000259" key="6">
    <source>
        <dbReference type="Pfam" id="PF01494"/>
    </source>
</evidence>
<dbReference type="GeneID" id="19156858"/>
<dbReference type="OrthoDB" id="655030at2759"/>
<evidence type="ECO:0000256" key="3">
    <source>
        <dbReference type="ARBA" id="ARBA00023002"/>
    </source>
</evidence>
<keyword evidence="4" id="KW-0503">Monooxygenase</keyword>
<dbReference type="Pfam" id="PF01494">
    <property type="entry name" value="FAD_binding_3"/>
    <property type="match status" value="1"/>
</dbReference>